<dbReference type="InterPro" id="IPR029058">
    <property type="entry name" value="AB_hydrolase_fold"/>
</dbReference>
<feature type="domain" description="Dipeptidylpeptidase IV N-terminal" evidence="3">
    <location>
        <begin position="244"/>
        <end position="553"/>
    </location>
</feature>
<feature type="compositionally biased region" description="Low complexity" evidence="1">
    <location>
        <begin position="11"/>
        <end position="20"/>
    </location>
</feature>
<evidence type="ECO:0008006" key="6">
    <source>
        <dbReference type="Google" id="ProtNLM"/>
    </source>
</evidence>
<evidence type="ECO:0000313" key="4">
    <source>
        <dbReference type="EMBL" id="ASG23837.1"/>
    </source>
</evidence>
<dbReference type="SUPFAM" id="SSF82171">
    <property type="entry name" value="DPP6 N-terminal domain-like"/>
    <property type="match status" value="1"/>
</dbReference>
<dbReference type="InterPro" id="IPR002469">
    <property type="entry name" value="Peptidase_S9B_N"/>
</dbReference>
<dbReference type="EMBL" id="CP022112">
    <property type="protein sequence ID" value="ASG23837.1"/>
    <property type="molecule type" value="Genomic_DNA"/>
</dbReference>
<proteinExistence type="predicted"/>
<gene>
    <name evidence="4" type="ORF">Y958_23010</name>
</gene>
<dbReference type="InterPro" id="IPR050278">
    <property type="entry name" value="Serine_Prot_S9B/DPPIV"/>
</dbReference>
<protein>
    <recommendedName>
        <fullName evidence="6">S9 family peptidase</fullName>
    </recommendedName>
</protein>
<evidence type="ECO:0000259" key="3">
    <source>
        <dbReference type="Pfam" id="PF00930"/>
    </source>
</evidence>
<dbReference type="PANTHER" id="PTHR11731">
    <property type="entry name" value="PROTEASE FAMILY S9B,C DIPEPTIDYL-PEPTIDASE IV-RELATED"/>
    <property type="match status" value="1"/>
</dbReference>
<dbReference type="GO" id="GO:0008236">
    <property type="term" value="F:serine-type peptidase activity"/>
    <property type="evidence" value="ECO:0007669"/>
    <property type="project" value="InterPro"/>
</dbReference>
<dbReference type="Gene3D" id="2.140.10.30">
    <property type="entry name" value="Dipeptidylpeptidase IV, N-terminal domain"/>
    <property type="match status" value="1"/>
</dbReference>
<feature type="compositionally biased region" description="Basic residues" evidence="1">
    <location>
        <begin position="1"/>
        <end position="10"/>
    </location>
</feature>
<name>A0A248JYP3_9PROT</name>
<dbReference type="Pfam" id="PF00326">
    <property type="entry name" value="Peptidase_S9"/>
    <property type="match status" value="1"/>
</dbReference>
<dbReference type="Gene3D" id="3.40.50.1820">
    <property type="entry name" value="alpha/beta hydrolase"/>
    <property type="match status" value="1"/>
</dbReference>
<dbReference type="GO" id="GO:0008239">
    <property type="term" value="F:dipeptidyl-peptidase activity"/>
    <property type="evidence" value="ECO:0007669"/>
    <property type="project" value="TreeGrafter"/>
</dbReference>
<organism evidence="4 5">
    <name type="scientific">Nitrospirillum viridazoti CBAmc</name>
    <dbReference type="NCBI Taxonomy" id="1441467"/>
    <lineage>
        <taxon>Bacteria</taxon>
        <taxon>Pseudomonadati</taxon>
        <taxon>Pseudomonadota</taxon>
        <taxon>Alphaproteobacteria</taxon>
        <taxon>Rhodospirillales</taxon>
        <taxon>Azospirillaceae</taxon>
        <taxon>Nitrospirillum</taxon>
        <taxon>Nitrospirillum viridazoti</taxon>
    </lineage>
</organism>
<dbReference type="AlphaFoldDB" id="A0A248JYP3"/>
<dbReference type="SUPFAM" id="SSF53474">
    <property type="entry name" value="alpha/beta-Hydrolases"/>
    <property type="match status" value="1"/>
</dbReference>
<feature type="domain" description="Peptidase S9 prolyl oligopeptidase catalytic" evidence="2">
    <location>
        <begin position="650"/>
        <end position="844"/>
    </location>
</feature>
<dbReference type="InterPro" id="IPR001375">
    <property type="entry name" value="Peptidase_S9_cat"/>
</dbReference>
<evidence type="ECO:0000313" key="5">
    <source>
        <dbReference type="Proteomes" id="UP000197153"/>
    </source>
</evidence>
<keyword evidence="5" id="KW-1185">Reference proteome</keyword>
<dbReference type="Pfam" id="PF00930">
    <property type="entry name" value="DPPIV_N"/>
    <property type="match status" value="1"/>
</dbReference>
<evidence type="ECO:0000256" key="1">
    <source>
        <dbReference type="SAM" id="MobiDB-lite"/>
    </source>
</evidence>
<evidence type="ECO:0000259" key="2">
    <source>
        <dbReference type="Pfam" id="PF00326"/>
    </source>
</evidence>
<reference evidence="4 5" key="1">
    <citation type="submission" date="2017-06" db="EMBL/GenBank/DDBJ databases">
        <title>Complete genome sequence of Nitrospirillum amazonense strain CBAmC, an endophytic nitrogen-fixing and plant growth-promoting bacterium, isolated from sugarcane.</title>
        <authorList>
            <person name="Schwab S."/>
            <person name="dos Santos Teixeira K.R."/>
            <person name="Simoes Araujo J.L."/>
            <person name="Soares Vidal M."/>
            <person name="Borges de Freitas H.R."/>
            <person name="Rivello Crivelaro A.L."/>
            <person name="Bueno de Camargo Nunes A."/>
            <person name="dos Santos C.M."/>
            <person name="Palmeira da Silva Rosa D."/>
            <person name="da Silva Padilha D."/>
            <person name="da Silva E."/>
            <person name="Araujo Terra L."/>
            <person name="Soares Mendes V."/>
            <person name="Farinelli L."/>
            <person name="Magalhaes Cruz L."/>
            <person name="Baldani J.I."/>
        </authorList>
    </citation>
    <scope>NUCLEOTIDE SEQUENCE [LARGE SCALE GENOMIC DNA]</scope>
    <source>
        <strain evidence="4 5">CBAmC</strain>
    </source>
</reference>
<dbReference type="Proteomes" id="UP000197153">
    <property type="component" value="Chromosome 3"/>
</dbReference>
<dbReference type="GO" id="GO:0006508">
    <property type="term" value="P:proteolysis"/>
    <property type="evidence" value="ECO:0007669"/>
    <property type="project" value="InterPro"/>
</dbReference>
<sequence length="864" mass="93476">MLASVARRRSWPSSSARAPPKTTISKQRFGTGCRPPPAAPPTGLPFTFVRRIRYGAGQLGSKPAAPACNGAPPREVDMGMVGRAGRGGAAMGAWRHILAGKVLAGTVLAGALMTMPVLAADTPAGSGPALTVERMLGSPALNGPRARGVKFSPDGTLVTYLKAKADDANKTDLWAYDIKASTDRLLVDSNQFSAKESEEERGRRERQRIRDTGIVDYGWDDEGRTLLFPMAGDVFVMPLGGSPKRITDSAATKDAAIDARFAPGGKLVTYVRGNNLYVYDLAQGQERALTHDGAGTLSYGTAEFVAQEELKRNTGYWWSPGARYIAYTRVDESDVPLVSRYDYGAEGVTVVPQRYPFAGGPNAKVTLQIMDAASGRVASVNLGDPAGYYLARVDWRRDGSEALVQRLSRDQKRLDLLAVNPATGAVRTLLTEESKTFLNLHEDLRTLANGKILWASERTGFKHLYLCDHEAANCRALTKGDWMVDAVAGVDETGARVFFTGFREGPLDHHVYSVGLAKGDVKALTTADGWHGAVMAAKGGSWLHSYSGPHQPPQLSVEDAKGNRVTWLIENKLDDSHPFAPYLAGEIQPEYGVLKADDGSDLHYMMLVPRGAREAAKASGRKYPAIVNAYGGPAAALVTHAWGDAQTGFTQVLARNGYVVMVLDNRGTPHRGQAFLSATYHHFGSVEVADQVKGANYLKSLPFVDGQHLGFFGHSHGGFMTIIMLTRAPGVFAAGAAGAPVTDWRLYDTAYTERYLGEPKDGTAYEDSSVFKDLKNIKGRLMVIHGMADDNVFFDNTTKLLRALQQQETQFDLMTYPGQRHGFYDTYANIHRYNTMLDFFDRTLRPAGSPGAVTAGGAPQAGTP</sequence>
<feature type="region of interest" description="Disordered" evidence="1">
    <location>
        <begin position="1"/>
        <end position="42"/>
    </location>
</feature>
<accession>A0A248JYP3</accession>
<dbReference type="KEGG" id="nao:Y958_23010"/>
<dbReference type="PANTHER" id="PTHR11731:SF193">
    <property type="entry name" value="DIPEPTIDYL PEPTIDASE 9"/>
    <property type="match status" value="1"/>
</dbReference>